<keyword evidence="3" id="KW-1185">Reference proteome</keyword>
<dbReference type="SUPFAM" id="SSF100895">
    <property type="entry name" value="Kazal-type serine protease inhibitors"/>
    <property type="match status" value="3"/>
</dbReference>
<feature type="domain" description="Kazal-like" evidence="1">
    <location>
        <begin position="91"/>
        <end position="135"/>
    </location>
</feature>
<dbReference type="EMBL" id="CAIIXF020000013">
    <property type="protein sequence ID" value="CAH1802676.1"/>
    <property type="molecule type" value="Genomic_DNA"/>
</dbReference>
<dbReference type="InterPro" id="IPR056977">
    <property type="entry name" value="FnI_RECK"/>
</dbReference>
<evidence type="ECO:0000259" key="1">
    <source>
        <dbReference type="PROSITE" id="PS51465"/>
    </source>
</evidence>
<dbReference type="AlphaFoldDB" id="A0A8S4Q803"/>
<evidence type="ECO:0000313" key="2">
    <source>
        <dbReference type="EMBL" id="CAH1802676.1"/>
    </source>
</evidence>
<dbReference type="Proteomes" id="UP000749559">
    <property type="component" value="Unassembled WGS sequence"/>
</dbReference>
<dbReference type="Pfam" id="PF25027">
    <property type="entry name" value="EGF1_RECK"/>
    <property type="match status" value="1"/>
</dbReference>
<dbReference type="InterPro" id="IPR036058">
    <property type="entry name" value="Kazal_dom_sf"/>
</dbReference>
<proteinExistence type="predicted"/>
<dbReference type="OrthoDB" id="5956770at2759"/>
<dbReference type="GO" id="GO:0008191">
    <property type="term" value="F:metalloendopeptidase inhibitor activity"/>
    <property type="evidence" value="ECO:0007669"/>
    <property type="project" value="InterPro"/>
</dbReference>
<dbReference type="GO" id="GO:0030198">
    <property type="term" value="P:extracellular matrix organization"/>
    <property type="evidence" value="ECO:0007669"/>
    <property type="project" value="TreeGrafter"/>
</dbReference>
<dbReference type="Gene3D" id="3.30.60.30">
    <property type="match status" value="2"/>
</dbReference>
<dbReference type="PANTHER" id="PTHR13487:SF3">
    <property type="entry name" value="REVERSION-INDUCING CYSTEINE-RICH PROTEIN WITH KAZAL MOTIFS"/>
    <property type="match status" value="1"/>
</dbReference>
<dbReference type="Pfam" id="PF07648">
    <property type="entry name" value="Kazal_2"/>
    <property type="match status" value="2"/>
</dbReference>
<dbReference type="Pfam" id="PF25028">
    <property type="entry name" value="FnI_RECK"/>
    <property type="match status" value="1"/>
</dbReference>
<dbReference type="InterPro" id="IPR039016">
    <property type="entry name" value="RECK"/>
</dbReference>
<reference evidence="2" key="1">
    <citation type="submission" date="2022-03" db="EMBL/GenBank/DDBJ databases">
        <authorList>
            <person name="Martin C."/>
        </authorList>
    </citation>
    <scope>NUCLEOTIDE SEQUENCE</scope>
</reference>
<dbReference type="PROSITE" id="PS51465">
    <property type="entry name" value="KAZAL_2"/>
    <property type="match status" value="1"/>
</dbReference>
<dbReference type="SMART" id="SM00280">
    <property type="entry name" value="KAZAL"/>
    <property type="match status" value="2"/>
</dbReference>
<sequence>MFTVPVGSYVRVPASNSHANCHKVCRCGHRKGLEHCRSMKCTKHDSCIVGAGHIHDHGSKFHTGCNRCVCQAGEVICSKRQCSPVHSSKDGLSGLPCNCPAIYDPVCGANGRTYHSECMARCSGNIDFLRGACKDYDPCQREPCGQSFKCLERRRVCLSTDSKVCKQYECVSLSLVCNRHHHDPVCSVGRIEFNNICQLWASGKDFAHRGHCKDTCNMVGEVCGHDGVTYYNECSAWGQRMAVHYEGQCKAVGTIALVGGDTYCEGIDCPVLPVELPVEHCSYYTTRGMLSYLCK</sequence>
<gene>
    <name evidence="2" type="ORF">OFUS_LOCUS26327</name>
</gene>
<organism evidence="2 3">
    <name type="scientific">Owenia fusiformis</name>
    <name type="common">Polychaete worm</name>
    <dbReference type="NCBI Taxonomy" id="6347"/>
    <lineage>
        <taxon>Eukaryota</taxon>
        <taxon>Metazoa</taxon>
        <taxon>Spiralia</taxon>
        <taxon>Lophotrochozoa</taxon>
        <taxon>Annelida</taxon>
        <taxon>Polychaeta</taxon>
        <taxon>Sedentaria</taxon>
        <taxon>Canalipalpata</taxon>
        <taxon>Sabellida</taxon>
        <taxon>Oweniida</taxon>
        <taxon>Oweniidae</taxon>
        <taxon>Owenia</taxon>
    </lineage>
</organism>
<protein>
    <recommendedName>
        <fullName evidence="1">Kazal-like domain-containing protein</fullName>
    </recommendedName>
</protein>
<dbReference type="InterPro" id="IPR056976">
    <property type="entry name" value="EGF1_RECK"/>
</dbReference>
<name>A0A8S4Q803_OWEFU</name>
<comment type="caution">
    <text evidence="2">The sequence shown here is derived from an EMBL/GenBank/DDBJ whole genome shotgun (WGS) entry which is preliminary data.</text>
</comment>
<dbReference type="InterPro" id="IPR002350">
    <property type="entry name" value="Kazal_dom"/>
</dbReference>
<dbReference type="GO" id="GO:0005886">
    <property type="term" value="C:plasma membrane"/>
    <property type="evidence" value="ECO:0007669"/>
    <property type="project" value="TreeGrafter"/>
</dbReference>
<accession>A0A8S4Q803</accession>
<evidence type="ECO:0000313" key="3">
    <source>
        <dbReference type="Proteomes" id="UP000749559"/>
    </source>
</evidence>
<dbReference type="PANTHER" id="PTHR13487">
    <property type="entry name" value="SERINE PROTEASE INHIBITOR"/>
    <property type="match status" value="1"/>
</dbReference>